<gene>
    <name evidence="2" type="ORF">LCGC14_2842480</name>
</gene>
<reference evidence="2" key="1">
    <citation type="journal article" date="2015" name="Nature">
        <title>Complex archaea that bridge the gap between prokaryotes and eukaryotes.</title>
        <authorList>
            <person name="Spang A."/>
            <person name="Saw J.H."/>
            <person name="Jorgensen S.L."/>
            <person name="Zaremba-Niedzwiedzka K."/>
            <person name="Martijn J."/>
            <person name="Lind A.E."/>
            <person name="van Eijk R."/>
            <person name="Schleper C."/>
            <person name="Guy L."/>
            <person name="Ettema T.J."/>
        </authorList>
    </citation>
    <scope>NUCLEOTIDE SEQUENCE</scope>
</reference>
<organism evidence="2">
    <name type="scientific">marine sediment metagenome</name>
    <dbReference type="NCBI Taxonomy" id="412755"/>
    <lineage>
        <taxon>unclassified sequences</taxon>
        <taxon>metagenomes</taxon>
        <taxon>ecological metagenomes</taxon>
    </lineage>
</organism>
<dbReference type="EMBL" id="LAZR01054445">
    <property type="protein sequence ID" value="KKK78546.1"/>
    <property type="molecule type" value="Genomic_DNA"/>
</dbReference>
<evidence type="ECO:0000259" key="1">
    <source>
        <dbReference type="SMART" id="SM00942"/>
    </source>
</evidence>
<dbReference type="Pfam" id="PF09250">
    <property type="entry name" value="Prim-Pol"/>
    <property type="match status" value="1"/>
</dbReference>
<evidence type="ECO:0000313" key="2">
    <source>
        <dbReference type="EMBL" id="KKK78546.1"/>
    </source>
</evidence>
<protein>
    <recommendedName>
        <fullName evidence="1">Primase C-terminal 1 domain-containing protein</fullName>
    </recommendedName>
</protein>
<feature type="non-terminal residue" evidence="2">
    <location>
        <position position="1"/>
    </location>
</feature>
<proteinExistence type="predicted"/>
<dbReference type="SUPFAM" id="SSF56747">
    <property type="entry name" value="Prim-pol domain"/>
    <property type="match status" value="1"/>
</dbReference>
<dbReference type="InterPro" id="IPR014820">
    <property type="entry name" value="PriCT_1"/>
</dbReference>
<feature type="domain" description="Primase C-terminal 1" evidence="1">
    <location>
        <begin position="109"/>
        <end position="174"/>
    </location>
</feature>
<dbReference type="Pfam" id="PF08708">
    <property type="entry name" value="PriCT_1"/>
    <property type="match status" value="1"/>
</dbReference>
<name>A0A0F9B1Y4_9ZZZZ</name>
<dbReference type="SMART" id="SM00942">
    <property type="entry name" value="PriCT_1"/>
    <property type="match status" value="1"/>
</dbReference>
<sequence length="197" mass="21365">ISKVAVVDVDGKEGHASLKDLDLDPTLSALTGGGGIHMYYSISEPTRSRIRVVDGIDIRADGGYVVLPPSLHKSGRWYVWKDVTVLAPFDASLFETKARKGSASPGWSGEALQGVHQGSRSVTAARLAGRYFGLGLDLDEVWMLMTGWNKRNSPPLSTPELDRTVIAIDRKHKAATKDPVQIKTLAQLRTMLEGLGD</sequence>
<dbReference type="InterPro" id="IPR015330">
    <property type="entry name" value="DNA_primase/pol_bifunc_N"/>
</dbReference>
<dbReference type="AlphaFoldDB" id="A0A0F9B1Y4"/>
<accession>A0A0F9B1Y4</accession>
<dbReference type="CDD" id="cd04859">
    <property type="entry name" value="Prim_Pol"/>
    <property type="match status" value="1"/>
</dbReference>
<comment type="caution">
    <text evidence="2">The sequence shown here is derived from an EMBL/GenBank/DDBJ whole genome shotgun (WGS) entry which is preliminary data.</text>
</comment>